<evidence type="ECO:0000256" key="1">
    <source>
        <dbReference type="PROSITE-ProRule" id="PRU00169"/>
    </source>
</evidence>
<dbReference type="InterPro" id="IPR011006">
    <property type="entry name" value="CheY-like_superfamily"/>
</dbReference>
<dbReference type="PROSITE" id="PS50110">
    <property type="entry name" value="RESPONSE_REGULATORY"/>
    <property type="match status" value="1"/>
</dbReference>
<evidence type="ECO:0000259" key="2">
    <source>
        <dbReference type="PROSITE" id="PS50110"/>
    </source>
</evidence>
<dbReference type="Gene3D" id="3.40.50.2300">
    <property type="match status" value="1"/>
</dbReference>
<protein>
    <submittedName>
        <fullName evidence="3">Two-component response regulator</fullName>
    </submittedName>
</protein>
<dbReference type="EMBL" id="FXXQ01000007">
    <property type="protein sequence ID" value="SMX24215.1"/>
    <property type="molecule type" value="Genomic_DNA"/>
</dbReference>
<dbReference type="AlphaFoldDB" id="A0A238J219"/>
<organism evidence="3 4">
    <name type="scientific">Boseongicola aestuarii</name>
    <dbReference type="NCBI Taxonomy" id="1470561"/>
    <lineage>
        <taxon>Bacteria</taxon>
        <taxon>Pseudomonadati</taxon>
        <taxon>Pseudomonadota</taxon>
        <taxon>Alphaproteobacteria</taxon>
        <taxon>Rhodobacterales</taxon>
        <taxon>Paracoccaceae</taxon>
        <taxon>Boseongicola</taxon>
    </lineage>
</organism>
<reference evidence="4" key="1">
    <citation type="submission" date="2017-05" db="EMBL/GenBank/DDBJ databases">
        <authorList>
            <person name="Rodrigo-Torres L."/>
            <person name="Arahal R. D."/>
            <person name="Lucena T."/>
        </authorList>
    </citation>
    <scope>NUCLEOTIDE SEQUENCE [LARGE SCALE GENOMIC DNA]</scope>
    <source>
        <strain evidence="4">CECT 8489</strain>
    </source>
</reference>
<dbReference type="GO" id="GO:0000160">
    <property type="term" value="P:phosphorelay signal transduction system"/>
    <property type="evidence" value="ECO:0007669"/>
    <property type="project" value="InterPro"/>
</dbReference>
<keyword evidence="4" id="KW-1185">Reference proteome</keyword>
<feature type="domain" description="Response regulatory" evidence="2">
    <location>
        <begin position="7"/>
        <end position="118"/>
    </location>
</feature>
<dbReference type="SUPFAM" id="SSF52172">
    <property type="entry name" value="CheY-like"/>
    <property type="match status" value="1"/>
</dbReference>
<dbReference type="Proteomes" id="UP000201838">
    <property type="component" value="Unassembled WGS sequence"/>
</dbReference>
<dbReference type="Pfam" id="PF00072">
    <property type="entry name" value="Response_reg"/>
    <property type="match status" value="1"/>
</dbReference>
<dbReference type="OrthoDB" id="582170at2"/>
<accession>A0A238J219</accession>
<evidence type="ECO:0000313" key="4">
    <source>
        <dbReference type="Proteomes" id="UP000201838"/>
    </source>
</evidence>
<feature type="modified residue" description="4-aspartylphosphate" evidence="1">
    <location>
        <position position="57"/>
    </location>
</feature>
<dbReference type="RefSeq" id="WP_093974171.1">
    <property type="nucleotide sequence ID" value="NZ_FXXQ01000007.1"/>
</dbReference>
<sequence>MTFSDLSVLHVEDEIIVAIETASVLADLGFGSVRVAHTLKSAESLVLAERFDVALLDVNLGNGERTIELGIALRERGTHVIFASGYNKCELGERLQSFDFIEKPLSRSDIEEVIHDILTARMSA</sequence>
<dbReference type="InterPro" id="IPR001789">
    <property type="entry name" value="Sig_transdc_resp-reg_receiver"/>
</dbReference>
<keyword evidence="1" id="KW-0597">Phosphoprotein</keyword>
<gene>
    <name evidence="3" type="ORF">BOA8489_02338</name>
</gene>
<dbReference type="SMART" id="SM00448">
    <property type="entry name" value="REC"/>
    <property type="match status" value="1"/>
</dbReference>
<evidence type="ECO:0000313" key="3">
    <source>
        <dbReference type="EMBL" id="SMX24215.1"/>
    </source>
</evidence>
<name>A0A238J219_9RHOB</name>
<proteinExistence type="predicted"/>